<dbReference type="InterPro" id="IPR038664">
    <property type="entry name" value="Gar1/Naf1_Cbf5-bd_sf"/>
</dbReference>
<proteinExistence type="inferred from homology"/>
<dbReference type="InterPro" id="IPR007504">
    <property type="entry name" value="H/ACA_rnp_Gar1/Naf1"/>
</dbReference>
<dbReference type="STRING" id="166423.A0A0N0U6I3"/>
<reference evidence="10 11" key="1">
    <citation type="submission" date="2015-07" db="EMBL/GenBank/DDBJ databases">
        <title>The genome of Melipona quadrifasciata.</title>
        <authorList>
            <person name="Pan H."/>
            <person name="Kapheim K."/>
        </authorList>
    </citation>
    <scope>NUCLEOTIDE SEQUENCE [LARGE SCALE GENOMIC DNA]</scope>
    <source>
        <strain evidence="10">0111107301</strain>
        <tissue evidence="10">Whole body</tissue>
    </source>
</reference>
<dbReference type="GO" id="GO:0005634">
    <property type="term" value="C:nucleus"/>
    <property type="evidence" value="ECO:0007669"/>
    <property type="project" value="UniProtKB-SubCell"/>
</dbReference>
<keyword evidence="11" id="KW-1185">Reference proteome</keyword>
<dbReference type="PANTHER" id="PTHR31633:SF1">
    <property type="entry name" value="H_ACA RIBONUCLEOPROTEIN COMPLEX NON-CORE SUBUNIT NAF1"/>
    <property type="match status" value="1"/>
</dbReference>
<evidence type="ECO:0000256" key="9">
    <source>
        <dbReference type="SAM" id="MobiDB-lite"/>
    </source>
</evidence>
<dbReference type="GO" id="GO:0003723">
    <property type="term" value="F:RNA binding"/>
    <property type="evidence" value="ECO:0007669"/>
    <property type="project" value="UniProtKB-KW"/>
</dbReference>
<dbReference type="GO" id="GO:0000493">
    <property type="term" value="P:box H/ACA snoRNP assembly"/>
    <property type="evidence" value="ECO:0007669"/>
    <property type="project" value="InterPro"/>
</dbReference>
<keyword evidence="6" id="KW-0597">Phosphoprotein</keyword>
<accession>A0A0N0U6I3</accession>
<keyword evidence="5" id="KW-0698">rRNA processing</keyword>
<sequence>MDTKEIIGENLIEKVMENRNLNHEFINCTSNIDESNNVPSSNEDNSSTCKKDIQIVANQYTDDCKVIIINNIETEQNSNKKDNLNERENKSAVLSNIEQNKIFINNSDKNQGKDIILKNLKQKKDDNIYSIHEVNTILSAQKSDKVSSLVSIAIEYGDSDSETEECNTDEIKCDNNQSQPLKEVQMQTYRQNKEVSSSEESDNEDSSSSNSSEIESIESDSDDILSKRNNRRKQKNNKIKSELDDLPPIEDLQISVPEVLCDPLGEVAWMVKQLVVVKPKPGKPTLNLDTILFIDKGQRTLGKIFDVFGQVNEPHYCVRFNSSKHITHCKITVGMSVYYCPNTEYTSLYLFNKPTTSWQSNHPWNRNMQNQRRGFYGRVDKRFPSMQTKNQSQNLWPQFYQNRNEPYEHRMHSLQYMQYMNYNSGVNQNFYGSYNYYSENASYLNLRIPFNSCPRVPPLGYVTSQNHPNSSTNVRFQPANIPWLPQMPQVPRMKSPRIAVPPSPPPPPTSSSSNTI</sequence>
<evidence type="ECO:0000256" key="7">
    <source>
        <dbReference type="ARBA" id="ARBA00022884"/>
    </source>
</evidence>
<dbReference type="GO" id="GO:0006364">
    <property type="term" value="P:rRNA processing"/>
    <property type="evidence" value="ECO:0007669"/>
    <property type="project" value="UniProtKB-KW"/>
</dbReference>
<evidence type="ECO:0000256" key="8">
    <source>
        <dbReference type="ARBA" id="ARBA00023242"/>
    </source>
</evidence>
<dbReference type="Gene3D" id="2.40.10.230">
    <property type="entry name" value="Probable tRNA pseudouridine synthase domain"/>
    <property type="match status" value="1"/>
</dbReference>
<dbReference type="AlphaFoldDB" id="A0A0N0U6I3"/>
<evidence type="ECO:0000256" key="4">
    <source>
        <dbReference type="ARBA" id="ARBA00022517"/>
    </source>
</evidence>
<evidence type="ECO:0000256" key="3">
    <source>
        <dbReference type="ARBA" id="ARBA00021438"/>
    </source>
</evidence>
<dbReference type="GO" id="GO:0005732">
    <property type="term" value="C:sno(s)RNA-containing ribonucleoprotein complex"/>
    <property type="evidence" value="ECO:0007669"/>
    <property type="project" value="InterPro"/>
</dbReference>
<dbReference type="Pfam" id="PF04410">
    <property type="entry name" value="Gar1"/>
    <property type="match status" value="1"/>
</dbReference>
<dbReference type="PANTHER" id="PTHR31633">
    <property type="entry name" value="H/ACA RIBONUCLEOPROTEIN COMPLEX NON-CORE SUBUNIT NAF1"/>
    <property type="match status" value="1"/>
</dbReference>
<comment type="similarity">
    <text evidence="2">Belongs to the NAF1 family.</text>
</comment>
<dbReference type="InterPro" id="IPR040309">
    <property type="entry name" value="Naf1"/>
</dbReference>
<evidence type="ECO:0000256" key="1">
    <source>
        <dbReference type="ARBA" id="ARBA00004123"/>
    </source>
</evidence>
<dbReference type="SUPFAM" id="SSF50447">
    <property type="entry name" value="Translation proteins"/>
    <property type="match status" value="1"/>
</dbReference>
<dbReference type="Proteomes" id="UP000053105">
    <property type="component" value="Unassembled WGS sequence"/>
</dbReference>
<feature type="region of interest" description="Disordered" evidence="9">
    <location>
        <begin position="492"/>
        <end position="516"/>
    </location>
</feature>
<feature type="compositionally biased region" description="Basic residues" evidence="9">
    <location>
        <begin position="228"/>
        <end position="238"/>
    </location>
</feature>
<protein>
    <recommendedName>
        <fullName evidence="3">H/ACA ribonucleoprotein complex non-core subunit NAF1</fullName>
    </recommendedName>
</protein>
<dbReference type="GO" id="GO:0001522">
    <property type="term" value="P:pseudouridine synthesis"/>
    <property type="evidence" value="ECO:0007669"/>
    <property type="project" value="InterPro"/>
</dbReference>
<keyword evidence="7" id="KW-0694">RNA-binding</keyword>
<evidence type="ECO:0000256" key="5">
    <source>
        <dbReference type="ARBA" id="ARBA00022552"/>
    </source>
</evidence>
<feature type="compositionally biased region" description="Polar residues" evidence="9">
    <location>
        <begin position="174"/>
        <end position="190"/>
    </location>
</feature>
<dbReference type="EMBL" id="KQ435726">
    <property type="protein sequence ID" value="KOX78121.1"/>
    <property type="molecule type" value="Genomic_DNA"/>
</dbReference>
<evidence type="ECO:0000256" key="2">
    <source>
        <dbReference type="ARBA" id="ARBA00009801"/>
    </source>
</evidence>
<name>A0A0N0U6I3_9HYME</name>
<organism evidence="10 11">
    <name type="scientific">Melipona quadrifasciata</name>
    <dbReference type="NCBI Taxonomy" id="166423"/>
    <lineage>
        <taxon>Eukaryota</taxon>
        <taxon>Metazoa</taxon>
        <taxon>Ecdysozoa</taxon>
        <taxon>Arthropoda</taxon>
        <taxon>Hexapoda</taxon>
        <taxon>Insecta</taxon>
        <taxon>Pterygota</taxon>
        <taxon>Neoptera</taxon>
        <taxon>Endopterygota</taxon>
        <taxon>Hymenoptera</taxon>
        <taxon>Apocrita</taxon>
        <taxon>Aculeata</taxon>
        <taxon>Apoidea</taxon>
        <taxon>Anthophila</taxon>
        <taxon>Apidae</taxon>
        <taxon>Melipona</taxon>
    </lineage>
</organism>
<comment type="subcellular location">
    <subcellularLocation>
        <location evidence="1">Nucleus</location>
    </subcellularLocation>
</comment>
<keyword evidence="4" id="KW-0690">Ribosome biogenesis</keyword>
<evidence type="ECO:0000313" key="11">
    <source>
        <dbReference type="Proteomes" id="UP000053105"/>
    </source>
</evidence>
<dbReference type="InterPro" id="IPR009000">
    <property type="entry name" value="Transl_B-barrel_sf"/>
</dbReference>
<feature type="compositionally biased region" description="Pro residues" evidence="9">
    <location>
        <begin position="499"/>
        <end position="509"/>
    </location>
</feature>
<keyword evidence="8" id="KW-0539">Nucleus</keyword>
<evidence type="ECO:0000256" key="6">
    <source>
        <dbReference type="ARBA" id="ARBA00022553"/>
    </source>
</evidence>
<feature type="region of interest" description="Disordered" evidence="9">
    <location>
        <begin position="159"/>
        <end position="239"/>
    </location>
</feature>
<gene>
    <name evidence="10" type="ORF">WN51_09480</name>
</gene>
<dbReference type="OrthoDB" id="21550at2759"/>
<keyword evidence="10" id="KW-0687">Ribonucleoprotein</keyword>
<feature type="compositionally biased region" description="Acidic residues" evidence="9">
    <location>
        <begin position="159"/>
        <end position="168"/>
    </location>
</feature>
<evidence type="ECO:0000313" key="10">
    <source>
        <dbReference type="EMBL" id="KOX78121.1"/>
    </source>
</evidence>